<feature type="signal peptide" evidence="3">
    <location>
        <begin position="1"/>
        <end position="26"/>
    </location>
</feature>
<evidence type="ECO:0000313" key="4">
    <source>
        <dbReference type="EMBL" id="MCT7399545.1"/>
    </source>
</evidence>
<feature type="region of interest" description="Disordered" evidence="1">
    <location>
        <begin position="197"/>
        <end position="226"/>
    </location>
</feature>
<gene>
    <name evidence="4" type="ORF">N5B56_10685</name>
</gene>
<keyword evidence="3" id="KW-0732">Signal</keyword>
<feature type="transmembrane region" description="Helical" evidence="2">
    <location>
        <begin position="236"/>
        <end position="255"/>
    </location>
</feature>
<feature type="chain" id="PRO_5047529791" description="Carbohydrate binding domain-containing protein" evidence="3">
    <location>
        <begin position="27"/>
        <end position="262"/>
    </location>
</feature>
<sequence length="262" mass="27706">MKLVKKFAAAVAAMALTVAMTTSCFAASWGSYFGQNEGWYEGAYGELKSSTDTSWTANMDAIGWGGCWGGQVFQQNLKIKKGDEYQLKFNMTSSKCDKWVFIKIATKDDIAYGDWIQLKAGKTTKYDVTFKAKVDADSIYFGIGGDFGDRAEGTDQAKGAIYQYSKTKPNDGDATYATELKCTGYSLAATKAASTDTASNDNASADSTDTTSASTDTASTSVTDSTDTSAVATGDFAPIACAGVAIAAASVVVIFSKKRKEA</sequence>
<accession>A0ABT2M266</accession>
<evidence type="ECO:0000256" key="1">
    <source>
        <dbReference type="SAM" id="MobiDB-lite"/>
    </source>
</evidence>
<evidence type="ECO:0008006" key="6">
    <source>
        <dbReference type="Google" id="ProtNLM"/>
    </source>
</evidence>
<dbReference type="PROSITE" id="PS51257">
    <property type="entry name" value="PROKAR_LIPOPROTEIN"/>
    <property type="match status" value="1"/>
</dbReference>
<keyword evidence="5" id="KW-1185">Reference proteome</keyword>
<keyword evidence="2" id="KW-1133">Transmembrane helix</keyword>
<evidence type="ECO:0000256" key="3">
    <source>
        <dbReference type="SAM" id="SignalP"/>
    </source>
</evidence>
<comment type="caution">
    <text evidence="4">The sequence shown here is derived from an EMBL/GenBank/DDBJ whole genome shotgun (WGS) entry which is preliminary data.</text>
</comment>
<dbReference type="SUPFAM" id="SSF49785">
    <property type="entry name" value="Galactose-binding domain-like"/>
    <property type="match status" value="1"/>
</dbReference>
<organism evidence="4 5">
    <name type="scientific">Eubacterium album</name>
    <dbReference type="NCBI Taxonomy" id="2978477"/>
    <lineage>
        <taxon>Bacteria</taxon>
        <taxon>Bacillati</taxon>
        <taxon>Bacillota</taxon>
        <taxon>Clostridia</taxon>
        <taxon>Eubacteriales</taxon>
        <taxon>Eubacteriaceae</taxon>
        <taxon>Eubacterium</taxon>
    </lineage>
</organism>
<evidence type="ECO:0000256" key="2">
    <source>
        <dbReference type="SAM" id="Phobius"/>
    </source>
</evidence>
<dbReference type="InterPro" id="IPR008979">
    <property type="entry name" value="Galactose-bd-like_sf"/>
</dbReference>
<reference evidence="4" key="1">
    <citation type="submission" date="2022-09" db="EMBL/GenBank/DDBJ databases">
        <title>Eubacterium sp. LFL-14 isolated from human feces.</title>
        <authorList>
            <person name="Liu F."/>
        </authorList>
    </citation>
    <scope>NUCLEOTIDE SEQUENCE</scope>
    <source>
        <strain evidence="4">LFL-14</strain>
    </source>
</reference>
<proteinExistence type="predicted"/>
<dbReference type="EMBL" id="JAODBU010000010">
    <property type="protein sequence ID" value="MCT7399545.1"/>
    <property type="molecule type" value="Genomic_DNA"/>
</dbReference>
<keyword evidence="2" id="KW-0472">Membrane</keyword>
<evidence type="ECO:0000313" key="5">
    <source>
        <dbReference type="Proteomes" id="UP001431199"/>
    </source>
</evidence>
<name>A0ABT2M266_9FIRM</name>
<dbReference type="Gene3D" id="2.60.120.260">
    <property type="entry name" value="Galactose-binding domain-like"/>
    <property type="match status" value="1"/>
</dbReference>
<dbReference type="RefSeq" id="WP_022088807.1">
    <property type="nucleotide sequence ID" value="NZ_JAODBU010000010.1"/>
</dbReference>
<protein>
    <recommendedName>
        <fullName evidence="6">Carbohydrate binding domain-containing protein</fullName>
    </recommendedName>
</protein>
<keyword evidence="2" id="KW-0812">Transmembrane</keyword>
<dbReference type="Proteomes" id="UP001431199">
    <property type="component" value="Unassembled WGS sequence"/>
</dbReference>